<sequence>MVVHKLEVRTDEVVLPRWNVDQDTCNYMDICDDLKEFLIGSGSGVRTISFDFAGSIRVGEHIIKVKDDKTVMELLGRNTNLNDLIVLHVHVKQLKSLSEEHCDKENEGEFDDYDEYEFEIENIEDANLEDNDNVGYVTSGDIDMKTMTVISTNQGGYLMKMMNQKTQMATSRGFLLPLMKMVRKRLEGGKL</sequence>
<evidence type="ECO:0000313" key="2">
    <source>
        <dbReference type="Proteomes" id="UP000237105"/>
    </source>
</evidence>
<comment type="caution">
    <text evidence="1">The sequence shown here is derived from an EMBL/GenBank/DDBJ whole genome shotgun (WGS) entry which is preliminary data.</text>
</comment>
<dbReference type="EMBL" id="JXTB01000035">
    <property type="protein sequence ID" value="PON73185.1"/>
    <property type="molecule type" value="Genomic_DNA"/>
</dbReference>
<dbReference type="OrthoDB" id="10461786at2759"/>
<gene>
    <name evidence="1" type="ORF">PanWU01x14_060260</name>
</gene>
<name>A0A2P5DIW0_PARAD</name>
<organism evidence="1 2">
    <name type="scientific">Parasponia andersonii</name>
    <name type="common">Sponia andersonii</name>
    <dbReference type="NCBI Taxonomy" id="3476"/>
    <lineage>
        <taxon>Eukaryota</taxon>
        <taxon>Viridiplantae</taxon>
        <taxon>Streptophyta</taxon>
        <taxon>Embryophyta</taxon>
        <taxon>Tracheophyta</taxon>
        <taxon>Spermatophyta</taxon>
        <taxon>Magnoliopsida</taxon>
        <taxon>eudicotyledons</taxon>
        <taxon>Gunneridae</taxon>
        <taxon>Pentapetalae</taxon>
        <taxon>rosids</taxon>
        <taxon>fabids</taxon>
        <taxon>Rosales</taxon>
        <taxon>Cannabaceae</taxon>
        <taxon>Parasponia</taxon>
    </lineage>
</organism>
<accession>A0A2P5DIW0</accession>
<reference evidence="2" key="1">
    <citation type="submission" date="2016-06" db="EMBL/GenBank/DDBJ databases">
        <title>Parallel loss of symbiosis genes in relatives of nitrogen-fixing non-legume Parasponia.</title>
        <authorList>
            <person name="Van Velzen R."/>
            <person name="Holmer R."/>
            <person name="Bu F."/>
            <person name="Rutten L."/>
            <person name="Van Zeijl A."/>
            <person name="Liu W."/>
            <person name="Santuari L."/>
            <person name="Cao Q."/>
            <person name="Sharma T."/>
            <person name="Shen D."/>
            <person name="Roswanjaya Y."/>
            <person name="Wardhani T."/>
            <person name="Kalhor M.S."/>
            <person name="Jansen J."/>
            <person name="Van den Hoogen J."/>
            <person name="Gungor B."/>
            <person name="Hartog M."/>
            <person name="Hontelez J."/>
            <person name="Verver J."/>
            <person name="Yang W.-C."/>
            <person name="Schijlen E."/>
            <person name="Repin R."/>
            <person name="Schilthuizen M."/>
            <person name="Schranz E."/>
            <person name="Heidstra R."/>
            <person name="Miyata K."/>
            <person name="Fedorova E."/>
            <person name="Kohlen W."/>
            <person name="Bisseling T."/>
            <person name="Smit S."/>
            <person name="Geurts R."/>
        </authorList>
    </citation>
    <scope>NUCLEOTIDE SEQUENCE [LARGE SCALE GENOMIC DNA]</scope>
    <source>
        <strain evidence="2">cv. WU1-14</strain>
    </source>
</reference>
<evidence type="ECO:0000313" key="1">
    <source>
        <dbReference type="EMBL" id="PON73185.1"/>
    </source>
</evidence>
<dbReference type="Proteomes" id="UP000237105">
    <property type="component" value="Unassembled WGS sequence"/>
</dbReference>
<protein>
    <submittedName>
        <fullName evidence="1">Uncharacterized protein</fullName>
    </submittedName>
</protein>
<keyword evidence="2" id="KW-1185">Reference proteome</keyword>
<dbReference type="AlphaFoldDB" id="A0A2P5DIW0"/>
<proteinExistence type="predicted"/>